<comment type="caution">
    <text evidence="2">The sequence shown here is derived from an EMBL/GenBank/DDBJ whole genome shotgun (WGS) entry which is preliminary data.</text>
</comment>
<feature type="chain" id="PRO_5022080375" description="DUF4440 domain-containing protein" evidence="1">
    <location>
        <begin position="24"/>
        <end position="303"/>
    </location>
</feature>
<evidence type="ECO:0000313" key="3">
    <source>
        <dbReference type="Proteomes" id="UP000321577"/>
    </source>
</evidence>
<dbReference type="SUPFAM" id="SSF54427">
    <property type="entry name" value="NTF2-like"/>
    <property type="match status" value="1"/>
</dbReference>
<organism evidence="2 3">
    <name type="scientific">Brevifollis gellanilyticus</name>
    <dbReference type="NCBI Taxonomy" id="748831"/>
    <lineage>
        <taxon>Bacteria</taxon>
        <taxon>Pseudomonadati</taxon>
        <taxon>Verrucomicrobiota</taxon>
        <taxon>Verrucomicrobiia</taxon>
        <taxon>Verrucomicrobiales</taxon>
        <taxon>Verrucomicrobiaceae</taxon>
    </lineage>
</organism>
<accession>A0A512M4D6</accession>
<name>A0A512M4D6_9BACT</name>
<dbReference type="RefSeq" id="WP_146849066.1">
    <property type="nucleotide sequence ID" value="NZ_BKAG01000004.1"/>
</dbReference>
<keyword evidence="3" id="KW-1185">Reference proteome</keyword>
<dbReference type="EMBL" id="BKAG01000004">
    <property type="protein sequence ID" value="GEP41606.1"/>
    <property type="molecule type" value="Genomic_DNA"/>
</dbReference>
<dbReference type="Gene3D" id="3.10.450.50">
    <property type="match status" value="1"/>
</dbReference>
<evidence type="ECO:0000313" key="2">
    <source>
        <dbReference type="EMBL" id="GEP41606.1"/>
    </source>
</evidence>
<reference evidence="2 3" key="1">
    <citation type="submission" date="2019-07" db="EMBL/GenBank/DDBJ databases">
        <title>Whole genome shotgun sequence of Brevifollis gellanilyticus NBRC 108608.</title>
        <authorList>
            <person name="Hosoyama A."/>
            <person name="Uohara A."/>
            <person name="Ohji S."/>
            <person name="Ichikawa N."/>
        </authorList>
    </citation>
    <scope>NUCLEOTIDE SEQUENCE [LARGE SCALE GENOMIC DNA]</scope>
    <source>
        <strain evidence="2 3">NBRC 108608</strain>
    </source>
</reference>
<evidence type="ECO:0008006" key="4">
    <source>
        <dbReference type="Google" id="ProtNLM"/>
    </source>
</evidence>
<dbReference type="InterPro" id="IPR032710">
    <property type="entry name" value="NTF2-like_dom_sf"/>
</dbReference>
<keyword evidence="1" id="KW-0732">Signal</keyword>
<dbReference type="Proteomes" id="UP000321577">
    <property type="component" value="Unassembled WGS sequence"/>
</dbReference>
<sequence>MPARLLFSLLLALSVLSPSLVSAQEPDLRLKLERAYAQWRAAVEARDAKAWASAITMHRQIITRNTVVSQGLAFPKTVFETMMAPADTRNLRLLEAQGVGDTAHLLYFGQVNMGGAPEQIPHNLLMLKFFRQNGVWKFDSNKLIQLASQPELRSKLLRNEPADFLDLPEFTPPGTPPATPEICPVPDHITGCTVQAVGYDVEIKVNGYDHFAADGVLKFFILGGLRNGSNQVTVSATPLDVPKDVTRSLEIDFFTKPRSAGEQGQRVFHYELANHEGKSTKTSTWTLPMPAAQEMSVKDTGKK</sequence>
<proteinExistence type="predicted"/>
<evidence type="ECO:0000256" key="1">
    <source>
        <dbReference type="SAM" id="SignalP"/>
    </source>
</evidence>
<feature type="signal peptide" evidence="1">
    <location>
        <begin position="1"/>
        <end position="23"/>
    </location>
</feature>
<protein>
    <recommendedName>
        <fullName evidence="4">DUF4440 domain-containing protein</fullName>
    </recommendedName>
</protein>
<gene>
    <name evidence="2" type="ORF">BGE01nite_08970</name>
</gene>
<dbReference type="OrthoDB" id="199284at2"/>
<dbReference type="AlphaFoldDB" id="A0A512M4D6"/>